<evidence type="ECO:0000313" key="2">
    <source>
        <dbReference type="Proteomes" id="UP000533953"/>
    </source>
</evidence>
<dbReference type="Proteomes" id="UP000533953">
    <property type="component" value="Unassembled WGS sequence"/>
</dbReference>
<protein>
    <recommendedName>
        <fullName evidence="3">DUF5082 domain-containing protein</fullName>
    </recommendedName>
</protein>
<comment type="caution">
    <text evidence="1">The sequence shown here is derived from an EMBL/GenBank/DDBJ whole genome shotgun (WGS) entry which is preliminary data.</text>
</comment>
<accession>A0A7X0XG27</accession>
<proteinExistence type="predicted"/>
<dbReference type="EMBL" id="JAASTX010000039">
    <property type="protein sequence ID" value="MBC1493523.1"/>
    <property type="molecule type" value="Genomic_DNA"/>
</dbReference>
<evidence type="ECO:0000313" key="1">
    <source>
        <dbReference type="EMBL" id="MBC1493523.1"/>
    </source>
</evidence>
<gene>
    <name evidence="1" type="ORF">HCI99_17040</name>
</gene>
<evidence type="ECO:0008006" key="3">
    <source>
        <dbReference type="Google" id="ProtNLM"/>
    </source>
</evidence>
<sequence length="141" mass="16980">MDENMLRYANQKRQMESQADFLRGEIQKLQAKVDCLLEQGYTYKKFSMDYEQMIEKSRWKLSQLQSGSSKKIVKSYIDRMDDLYSGNKRRNLFSSINDLLSRVNQEIYRLEILIMEKKQELNTLEISIDNLIFQMRRMEVL</sequence>
<dbReference type="RefSeq" id="WP_185418457.1">
    <property type="nucleotide sequence ID" value="NZ_JAASTX010000039.1"/>
</dbReference>
<organism evidence="1 2">
    <name type="scientific">Listeria booriae</name>
    <dbReference type="NCBI Taxonomy" id="1552123"/>
    <lineage>
        <taxon>Bacteria</taxon>
        <taxon>Bacillati</taxon>
        <taxon>Bacillota</taxon>
        <taxon>Bacilli</taxon>
        <taxon>Bacillales</taxon>
        <taxon>Listeriaceae</taxon>
        <taxon>Listeria</taxon>
    </lineage>
</organism>
<reference evidence="1 2" key="1">
    <citation type="submission" date="2020-03" db="EMBL/GenBank/DDBJ databases">
        <title>Soil Listeria distribution.</title>
        <authorList>
            <person name="Liao J."/>
            <person name="Wiedmann M."/>
        </authorList>
    </citation>
    <scope>NUCLEOTIDE SEQUENCE [LARGE SCALE GENOMIC DNA]</scope>
    <source>
        <strain evidence="1 2">FSL L7-1547</strain>
    </source>
</reference>
<name>A0A7X0XG27_9LIST</name>
<dbReference type="AlphaFoldDB" id="A0A7X0XG27"/>